<dbReference type="STRING" id="221988.MS0940"/>
<protein>
    <submittedName>
        <fullName evidence="1">Uncharacterized protein</fullName>
    </submittedName>
</protein>
<evidence type="ECO:0000313" key="1">
    <source>
        <dbReference type="EMBL" id="AAU37547.1"/>
    </source>
</evidence>
<dbReference type="AlphaFoldDB" id="Q65U13"/>
<dbReference type="Proteomes" id="UP000000607">
    <property type="component" value="Chromosome"/>
</dbReference>
<dbReference type="EMBL" id="AE016827">
    <property type="protein sequence ID" value="AAU37547.1"/>
    <property type="molecule type" value="Genomic_DNA"/>
</dbReference>
<name>Q65U13_MANSM</name>
<evidence type="ECO:0000313" key="2">
    <source>
        <dbReference type="Proteomes" id="UP000000607"/>
    </source>
</evidence>
<gene>
    <name evidence="1" type="ordered locus">MS0940</name>
</gene>
<organism evidence="1 2">
    <name type="scientific">Mannheimia succiniciproducens (strain KCTC 0769BP / MBEL55E)</name>
    <dbReference type="NCBI Taxonomy" id="221988"/>
    <lineage>
        <taxon>Bacteria</taxon>
        <taxon>Pseudomonadati</taxon>
        <taxon>Pseudomonadota</taxon>
        <taxon>Gammaproteobacteria</taxon>
        <taxon>Pasteurellales</taxon>
        <taxon>Pasteurellaceae</taxon>
        <taxon>Basfia</taxon>
    </lineage>
</organism>
<accession>Q65U13</accession>
<reference evidence="1 2" key="1">
    <citation type="journal article" date="2004" name="Nat. Biotechnol.">
        <title>The genome sequence of the capnophilic rumen bacterium Mannheimia succiniciproducens.</title>
        <authorList>
            <person name="Hong S.H."/>
            <person name="Kim J.S."/>
            <person name="Lee S.Y."/>
            <person name="In Y.H."/>
            <person name="Choi S.S."/>
            <person name="Rih J.-K."/>
            <person name="Kim C.H."/>
            <person name="Jeong H."/>
            <person name="Hur C.G."/>
            <person name="Kim J.J."/>
        </authorList>
    </citation>
    <scope>NUCLEOTIDE SEQUENCE [LARGE SCALE GENOMIC DNA]</scope>
    <source>
        <strain evidence="2">KCTC 0769BP / MBEL55E</strain>
    </source>
</reference>
<proteinExistence type="predicted"/>
<dbReference type="HOGENOM" id="CLU_3253732_0_0_6"/>
<dbReference type="KEGG" id="msu:MS0940"/>
<sequence length="42" mass="4932">MMHKMMPILFGEIKNEKTDNDSVIVGFTCTSQRTRFDVIRKL</sequence>
<keyword evidence="2" id="KW-1185">Reference proteome</keyword>